<evidence type="ECO:0000313" key="2">
    <source>
        <dbReference type="Proteomes" id="UP000002282"/>
    </source>
</evidence>
<dbReference type="AlphaFoldDB" id="B4P0M1"/>
<name>B4P0M1_DROYA</name>
<sequence length="74" mass="7911">MRSAENSYLKSIPCKMKLLAVLFAVLAVVLMTAVPVFGNLPQCQPSTTADAAQGGSYPITVLGYQGRQNPRNRG</sequence>
<gene>
    <name evidence="1" type="primary">Dyak\GE24906</name>
    <name evidence="1" type="synonym">dyak_GLEANR_856</name>
    <name evidence="1" type="synonym">GE24906</name>
    <name evidence="1" type="ORF">Dyak_GE24906</name>
</gene>
<dbReference type="EMBL" id="CM000157">
    <property type="protein sequence ID" value="EDW89015.2"/>
    <property type="molecule type" value="Genomic_DNA"/>
</dbReference>
<keyword evidence="2" id="KW-1185">Reference proteome</keyword>
<dbReference type="KEGG" id="dya:Dyak_GE24906"/>
<evidence type="ECO:0000313" key="1">
    <source>
        <dbReference type="EMBL" id="EDW89015.2"/>
    </source>
</evidence>
<dbReference type="HOGENOM" id="CLU_2963288_0_0_1"/>
<accession>B4P0M1</accession>
<reference evidence="1 2" key="2">
    <citation type="journal article" date="2007" name="PLoS Biol.">
        <title>Principles of genome evolution in the Drosophila melanogaster species group.</title>
        <authorList>
            <person name="Ranz J.M."/>
            <person name="Maurin D."/>
            <person name="Chan Y.S."/>
            <person name="von Grotthuss M."/>
            <person name="Hillier L.W."/>
            <person name="Roote J."/>
            <person name="Ashburner M."/>
            <person name="Bergman C.M."/>
        </authorList>
    </citation>
    <scope>NUCLEOTIDE SEQUENCE [LARGE SCALE GENOMIC DNA]</scope>
    <source>
        <strain evidence="2">Tai18E2 / Tucson 14021-0261.01</strain>
    </source>
</reference>
<proteinExistence type="predicted"/>
<dbReference type="Proteomes" id="UP000002282">
    <property type="component" value="Chromosome 2L"/>
</dbReference>
<reference evidence="1 2" key="1">
    <citation type="journal article" date="2007" name="Nature">
        <title>Evolution of genes and genomes on the Drosophila phylogeny.</title>
        <authorList>
            <consortium name="Drosophila 12 Genomes Consortium"/>
            <person name="Clark A.G."/>
            <person name="Eisen M.B."/>
            <person name="Smith D.R."/>
            <person name="Bergman C.M."/>
            <person name="Oliver B."/>
            <person name="Markow T.A."/>
            <person name="Kaufman T.C."/>
            <person name="Kellis M."/>
            <person name="Gelbart W."/>
            <person name="Iyer V.N."/>
            <person name="Pollard D.A."/>
            <person name="Sackton T.B."/>
            <person name="Larracuente A.M."/>
            <person name="Singh N.D."/>
            <person name="Abad J.P."/>
            <person name="Abt D.N."/>
            <person name="Adryan B."/>
            <person name="Aguade M."/>
            <person name="Akashi H."/>
            <person name="Anderson W.W."/>
            <person name="Aquadro C.F."/>
            <person name="Ardell D.H."/>
            <person name="Arguello R."/>
            <person name="Artieri C.G."/>
            <person name="Barbash D.A."/>
            <person name="Barker D."/>
            <person name="Barsanti P."/>
            <person name="Batterham P."/>
            <person name="Batzoglou S."/>
            <person name="Begun D."/>
            <person name="Bhutkar A."/>
            <person name="Blanco E."/>
            <person name="Bosak S.A."/>
            <person name="Bradley R.K."/>
            <person name="Brand A.D."/>
            <person name="Brent M.R."/>
            <person name="Brooks A.N."/>
            <person name="Brown R.H."/>
            <person name="Butlin R.K."/>
            <person name="Caggese C."/>
            <person name="Calvi B.R."/>
            <person name="Bernardo de Carvalho A."/>
            <person name="Caspi A."/>
            <person name="Castrezana S."/>
            <person name="Celniker S.E."/>
            <person name="Chang J.L."/>
            <person name="Chapple C."/>
            <person name="Chatterji S."/>
            <person name="Chinwalla A."/>
            <person name="Civetta A."/>
            <person name="Clifton S.W."/>
            <person name="Comeron J.M."/>
            <person name="Costello J.C."/>
            <person name="Coyne J.A."/>
            <person name="Daub J."/>
            <person name="David R.G."/>
            <person name="Delcher A.L."/>
            <person name="Delehaunty K."/>
            <person name="Do C.B."/>
            <person name="Ebling H."/>
            <person name="Edwards K."/>
            <person name="Eickbush T."/>
            <person name="Evans J.D."/>
            <person name="Filipski A."/>
            <person name="Findeiss S."/>
            <person name="Freyhult E."/>
            <person name="Fulton L."/>
            <person name="Fulton R."/>
            <person name="Garcia A.C."/>
            <person name="Gardiner A."/>
            <person name="Garfield D.A."/>
            <person name="Garvin B.E."/>
            <person name="Gibson G."/>
            <person name="Gilbert D."/>
            <person name="Gnerre S."/>
            <person name="Godfrey J."/>
            <person name="Good R."/>
            <person name="Gotea V."/>
            <person name="Gravely B."/>
            <person name="Greenberg A.J."/>
            <person name="Griffiths-Jones S."/>
            <person name="Gross S."/>
            <person name="Guigo R."/>
            <person name="Gustafson E.A."/>
            <person name="Haerty W."/>
            <person name="Hahn M.W."/>
            <person name="Halligan D.L."/>
            <person name="Halpern A.L."/>
            <person name="Halter G.M."/>
            <person name="Han M.V."/>
            <person name="Heger A."/>
            <person name="Hillier L."/>
            <person name="Hinrichs A.S."/>
            <person name="Holmes I."/>
            <person name="Hoskins R.A."/>
            <person name="Hubisz M.J."/>
            <person name="Hultmark D."/>
            <person name="Huntley M.A."/>
            <person name="Jaffe D.B."/>
            <person name="Jagadeeshan S."/>
            <person name="Jeck W.R."/>
            <person name="Johnson J."/>
            <person name="Jones C.D."/>
            <person name="Jordan W.C."/>
            <person name="Karpen G.H."/>
            <person name="Kataoka E."/>
            <person name="Keightley P.D."/>
            <person name="Kheradpour P."/>
            <person name="Kirkness E.F."/>
            <person name="Koerich L.B."/>
            <person name="Kristiansen K."/>
            <person name="Kudrna D."/>
            <person name="Kulathinal R.J."/>
            <person name="Kumar S."/>
            <person name="Kwok R."/>
            <person name="Lander E."/>
            <person name="Langley C.H."/>
            <person name="Lapoint R."/>
            <person name="Lazzaro B.P."/>
            <person name="Lee S.J."/>
            <person name="Levesque L."/>
            <person name="Li R."/>
            <person name="Lin C.F."/>
            <person name="Lin M.F."/>
            <person name="Lindblad-Toh K."/>
            <person name="Llopart A."/>
            <person name="Long M."/>
            <person name="Low L."/>
            <person name="Lozovsky E."/>
            <person name="Lu J."/>
            <person name="Luo M."/>
            <person name="Machado C.A."/>
            <person name="Makalowski W."/>
            <person name="Marzo M."/>
            <person name="Matsuda M."/>
            <person name="Matzkin L."/>
            <person name="McAllister B."/>
            <person name="McBride C.S."/>
            <person name="McKernan B."/>
            <person name="McKernan K."/>
            <person name="Mendez-Lago M."/>
            <person name="Minx P."/>
            <person name="Mollenhauer M.U."/>
            <person name="Montooth K."/>
            <person name="Mount S.M."/>
            <person name="Mu X."/>
            <person name="Myers E."/>
            <person name="Negre B."/>
            <person name="Newfeld S."/>
            <person name="Nielsen R."/>
            <person name="Noor M.A."/>
            <person name="O'Grady P."/>
            <person name="Pachter L."/>
            <person name="Papaceit M."/>
            <person name="Parisi M.J."/>
            <person name="Parisi M."/>
            <person name="Parts L."/>
            <person name="Pedersen J.S."/>
            <person name="Pesole G."/>
            <person name="Phillippy A.M."/>
            <person name="Ponting C.P."/>
            <person name="Pop M."/>
            <person name="Porcelli D."/>
            <person name="Powell J.R."/>
            <person name="Prohaska S."/>
            <person name="Pruitt K."/>
            <person name="Puig M."/>
            <person name="Quesneville H."/>
            <person name="Ram K.R."/>
            <person name="Rand D."/>
            <person name="Rasmussen M.D."/>
            <person name="Reed L.K."/>
            <person name="Reenan R."/>
            <person name="Reily A."/>
            <person name="Remington K.A."/>
            <person name="Rieger T.T."/>
            <person name="Ritchie M.G."/>
            <person name="Robin C."/>
            <person name="Rogers Y.H."/>
            <person name="Rohde C."/>
            <person name="Rozas J."/>
            <person name="Rubenfield M.J."/>
            <person name="Ruiz A."/>
            <person name="Russo S."/>
            <person name="Salzberg S.L."/>
            <person name="Sanchez-Gracia A."/>
            <person name="Saranga D.J."/>
            <person name="Sato H."/>
            <person name="Schaeffer S.W."/>
            <person name="Schatz M.C."/>
            <person name="Schlenke T."/>
            <person name="Schwartz R."/>
            <person name="Segarra C."/>
            <person name="Singh R.S."/>
            <person name="Sirot L."/>
            <person name="Sirota M."/>
            <person name="Sisneros N.B."/>
            <person name="Smith C.D."/>
            <person name="Smith T.F."/>
            <person name="Spieth J."/>
            <person name="Stage D.E."/>
            <person name="Stark A."/>
            <person name="Stephan W."/>
            <person name="Strausberg R.L."/>
            <person name="Strempel S."/>
            <person name="Sturgill D."/>
            <person name="Sutton G."/>
            <person name="Sutton G.G."/>
            <person name="Tao W."/>
            <person name="Teichmann S."/>
            <person name="Tobari Y.N."/>
            <person name="Tomimura Y."/>
            <person name="Tsolas J.M."/>
            <person name="Valente V.L."/>
            <person name="Venter E."/>
            <person name="Venter J.C."/>
            <person name="Vicario S."/>
            <person name="Vieira F.G."/>
            <person name="Vilella A.J."/>
            <person name="Villasante A."/>
            <person name="Walenz B."/>
            <person name="Wang J."/>
            <person name="Wasserman M."/>
            <person name="Watts T."/>
            <person name="Wilson D."/>
            <person name="Wilson R.K."/>
            <person name="Wing R.A."/>
            <person name="Wolfner M.F."/>
            <person name="Wong A."/>
            <person name="Wong G.K."/>
            <person name="Wu C.I."/>
            <person name="Wu G."/>
            <person name="Yamamoto D."/>
            <person name="Yang H.P."/>
            <person name="Yang S.P."/>
            <person name="Yorke J.A."/>
            <person name="Yoshida K."/>
            <person name="Zdobnov E."/>
            <person name="Zhang P."/>
            <person name="Zhang Y."/>
            <person name="Zimin A.V."/>
            <person name="Baldwin J."/>
            <person name="Abdouelleil A."/>
            <person name="Abdulkadir J."/>
            <person name="Abebe A."/>
            <person name="Abera B."/>
            <person name="Abreu J."/>
            <person name="Acer S.C."/>
            <person name="Aftuck L."/>
            <person name="Alexander A."/>
            <person name="An P."/>
            <person name="Anderson E."/>
            <person name="Anderson S."/>
            <person name="Arachi H."/>
            <person name="Azer M."/>
            <person name="Bachantsang P."/>
            <person name="Barry A."/>
            <person name="Bayul T."/>
            <person name="Berlin A."/>
            <person name="Bessette D."/>
            <person name="Bloom T."/>
            <person name="Blye J."/>
            <person name="Boguslavskiy L."/>
            <person name="Bonnet C."/>
            <person name="Boukhgalter B."/>
            <person name="Bourzgui I."/>
            <person name="Brown A."/>
            <person name="Cahill P."/>
            <person name="Channer S."/>
            <person name="Cheshatsang Y."/>
            <person name="Chuda L."/>
            <person name="Citroen M."/>
            <person name="Collymore A."/>
            <person name="Cooke P."/>
            <person name="Costello M."/>
            <person name="D'Aco K."/>
            <person name="Daza R."/>
            <person name="De Haan G."/>
            <person name="DeGray S."/>
            <person name="DeMaso C."/>
            <person name="Dhargay N."/>
            <person name="Dooley K."/>
            <person name="Dooley E."/>
            <person name="Doricent M."/>
            <person name="Dorje P."/>
            <person name="Dorjee K."/>
            <person name="Dupes A."/>
            <person name="Elong R."/>
            <person name="Falk J."/>
            <person name="Farina A."/>
            <person name="Faro S."/>
            <person name="Ferguson D."/>
            <person name="Fisher S."/>
            <person name="Foley C.D."/>
            <person name="Franke A."/>
            <person name="Friedrich D."/>
            <person name="Gadbois L."/>
            <person name="Gearin G."/>
            <person name="Gearin C.R."/>
            <person name="Giannoukos G."/>
            <person name="Goode T."/>
            <person name="Graham J."/>
            <person name="Grandbois E."/>
            <person name="Grewal S."/>
            <person name="Gyaltsen K."/>
            <person name="Hafez N."/>
            <person name="Hagos B."/>
            <person name="Hall J."/>
            <person name="Henson C."/>
            <person name="Hollinger A."/>
            <person name="Honan T."/>
            <person name="Huard M.D."/>
            <person name="Hughes L."/>
            <person name="Hurhula B."/>
            <person name="Husby M.E."/>
            <person name="Kamat A."/>
            <person name="Kanga B."/>
            <person name="Kashin S."/>
            <person name="Khazanovich D."/>
            <person name="Kisner P."/>
            <person name="Lance K."/>
            <person name="Lara M."/>
            <person name="Lee W."/>
            <person name="Lennon N."/>
            <person name="Letendre F."/>
            <person name="LeVine R."/>
            <person name="Lipovsky A."/>
            <person name="Liu X."/>
            <person name="Liu J."/>
            <person name="Liu S."/>
            <person name="Lokyitsang T."/>
            <person name="Lokyitsang Y."/>
            <person name="Lubonja R."/>
            <person name="Lui A."/>
            <person name="MacDonald P."/>
            <person name="Magnisalis V."/>
            <person name="Maru K."/>
            <person name="Matthews C."/>
            <person name="McCusker W."/>
            <person name="McDonough S."/>
            <person name="Mehta T."/>
            <person name="Meldrim J."/>
            <person name="Meneus L."/>
            <person name="Mihai O."/>
            <person name="Mihalev A."/>
            <person name="Mihova T."/>
            <person name="Mittelman R."/>
            <person name="Mlenga V."/>
            <person name="Montmayeur A."/>
            <person name="Mulrain L."/>
            <person name="Navidi A."/>
            <person name="Naylor J."/>
            <person name="Negash T."/>
            <person name="Nguyen T."/>
            <person name="Nguyen N."/>
            <person name="Nicol R."/>
            <person name="Norbu C."/>
            <person name="Norbu N."/>
            <person name="Novod N."/>
            <person name="O'Neill B."/>
            <person name="Osman S."/>
            <person name="Markiewicz E."/>
            <person name="Oyono O.L."/>
            <person name="Patti C."/>
            <person name="Phunkhang P."/>
            <person name="Pierre F."/>
            <person name="Priest M."/>
            <person name="Raghuraman S."/>
            <person name="Rege F."/>
            <person name="Reyes R."/>
            <person name="Rise C."/>
            <person name="Rogov P."/>
            <person name="Ross K."/>
            <person name="Ryan E."/>
            <person name="Settipalli S."/>
            <person name="Shea T."/>
            <person name="Sherpa N."/>
            <person name="Shi L."/>
            <person name="Shih D."/>
            <person name="Sparrow T."/>
            <person name="Spaulding J."/>
            <person name="Stalker J."/>
            <person name="Stange-Thomann N."/>
            <person name="Stavropoulos S."/>
            <person name="Stone C."/>
            <person name="Strader C."/>
            <person name="Tesfaye S."/>
            <person name="Thomson T."/>
            <person name="Thoulutsang Y."/>
            <person name="Thoulutsang D."/>
            <person name="Topham K."/>
            <person name="Topping I."/>
            <person name="Tsamla T."/>
            <person name="Vassiliev H."/>
            <person name="Vo A."/>
            <person name="Wangchuk T."/>
            <person name="Wangdi T."/>
            <person name="Weiand M."/>
            <person name="Wilkinson J."/>
            <person name="Wilson A."/>
            <person name="Yadav S."/>
            <person name="Young G."/>
            <person name="Yu Q."/>
            <person name="Zembek L."/>
            <person name="Zhong D."/>
            <person name="Zimmer A."/>
            <person name="Zwirko Z."/>
            <person name="Jaffe D.B."/>
            <person name="Alvarez P."/>
            <person name="Brockman W."/>
            <person name="Butler J."/>
            <person name="Chin C."/>
            <person name="Gnerre S."/>
            <person name="Grabherr M."/>
            <person name="Kleber M."/>
            <person name="Mauceli E."/>
            <person name="MacCallum I."/>
        </authorList>
    </citation>
    <scope>NUCLEOTIDE SEQUENCE [LARGE SCALE GENOMIC DNA]</scope>
    <source>
        <strain evidence="2">Tai18E2 / Tucson 14021-0261.01</strain>
    </source>
</reference>
<protein>
    <submittedName>
        <fullName evidence="1">Uncharacterized protein</fullName>
    </submittedName>
</protein>
<organism evidence="1 2">
    <name type="scientific">Drosophila yakuba</name>
    <name type="common">Fruit fly</name>
    <dbReference type="NCBI Taxonomy" id="7245"/>
    <lineage>
        <taxon>Eukaryota</taxon>
        <taxon>Metazoa</taxon>
        <taxon>Ecdysozoa</taxon>
        <taxon>Arthropoda</taxon>
        <taxon>Hexapoda</taxon>
        <taxon>Insecta</taxon>
        <taxon>Pterygota</taxon>
        <taxon>Neoptera</taxon>
        <taxon>Endopterygota</taxon>
        <taxon>Diptera</taxon>
        <taxon>Brachycera</taxon>
        <taxon>Muscomorpha</taxon>
        <taxon>Ephydroidea</taxon>
        <taxon>Drosophilidae</taxon>
        <taxon>Drosophila</taxon>
        <taxon>Sophophora</taxon>
    </lineage>
</organism>